<proteinExistence type="predicted"/>
<keyword evidence="2" id="KW-1185">Reference proteome</keyword>
<dbReference type="AlphaFoldDB" id="A0A849IG66"/>
<accession>A0A849IG66</accession>
<evidence type="ECO:0000313" key="2">
    <source>
        <dbReference type="Proteomes" id="UP000564885"/>
    </source>
</evidence>
<dbReference type="RefSeq" id="WP_171218427.1">
    <property type="nucleotide sequence ID" value="NZ_JABEPP010000003.1"/>
</dbReference>
<comment type="caution">
    <text evidence="1">The sequence shown here is derived from an EMBL/GenBank/DDBJ whole genome shotgun (WGS) entry which is preliminary data.</text>
</comment>
<name>A0A849IG66_9HYPH</name>
<protein>
    <submittedName>
        <fullName evidence="1">Uncharacterized protein</fullName>
    </submittedName>
</protein>
<dbReference type="Proteomes" id="UP000564885">
    <property type="component" value="Unassembled WGS sequence"/>
</dbReference>
<sequence length="110" mass="12178">MRLARAILASNKGRIVLALLAGYLGWQGWLTLAAPGKVAPELKAGQPRVNVMVTLPFPPERFHVLEMQRFGRVSGTEDNSVEVRGVRQDDLNAIARPYWVRRVGPMEEGG</sequence>
<evidence type="ECO:0000313" key="1">
    <source>
        <dbReference type="EMBL" id="NNM72913.1"/>
    </source>
</evidence>
<reference evidence="1 2" key="1">
    <citation type="submission" date="2020-04" db="EMBL/GenBank/DDBJ databases">
        <title>Enterovirga sp. isolate from soil.</title>
        <authorList>
            <person name="Chea S."/>
            <person name="Kim D.-U."/>
        </authorList>
    </citation>
    <scope>NUCLEOTIDE SEQUENCE [LARGE SCALE GENOMIC DNA]</scope>
    <source>
        <strain evidence="1 2">DB1703</strain>
    </source>
</reference>
<gene>
    <name evidence="1" type="ORF">HJG44_11045</name>
</gene>
<organism evidence="1 2">
    <name type="scientific">Enterovirga aerilata</name>
    <dbReference type="NCBI Taxonomy" id="2730920"/>
    <lineage>
        <taxon>Bacteria</taxon>
        <taxon>Pseudomonadati</taxon>
        <taxon>Pseudomonadota</taxon>
        <taxon>Alphaproteobacteria</taxon>
        <taxon>Hyphomicrobiales</taxon>
        <taxon>Methylobacteriaceae</taxon>
        <taxon>Enterovirga</taxon>
    </lineage>
</organism>
<dbReference type="EMBL" id="JABEPP010000003">
    <property type="protein sequence ID" value="NNM72913.1"/>
    <property type="molecule type" value="Genomic_DNA"/>
</dbReference>